<evidence type="ECO:0000256" key="3">
    <source>
        <dbReference type="ARBA" id="ARBA00022692"/>
    </source>
</evidence>
<accession>A0A5C9A5G4</accession>
<evidence type="ECO:0000256" key="2">
    <source>
        <dbReference type="ARBA" id="ARBA00009142"/>
    </source>
</evidence>
<dbReference type="AlphaFoldDB" id="A0A5C9A5G4"/>
<evidence type="ECO:0000313" key="7">
    <source>
        <dbReference type="EMBL" id="TXS95264.1"/>
    </source>
</evidence>
<dbReference type="EMBL" id="VRZA01000002">
    <property type="protein sequence ID" value="TXS95264.1"/>
    <property type="molecule type" value="Genomic_DNA"/>
</dbReference>
<keyword evidence="5 6" id="KW-0472">Membrane</keyword>
<keyword evidence="3 6" id="KW-0812">Transmembrane</keyword>
<comment type="subcellular location">
    <subcellularLocation>
        <location evidence="6">Cell membrane</location>
        <topology evidence="6">Multi-pass membrane protein</topology>
    </subcellularLocation>
    <subcellularLocation>
        <location evidence="1">Membrane</location>
        <topology evidence="1">Multi-pass membrane protein</topology>
    </subcellularLocation>
</comment>
<dbReference type="InterPro" id="IPR002781">
    <property type="entry name" value="TM_pro_TauE-like"/>
</dbReference>
<reference evidence="7 8" key="1">
    <citation type="submission" date="2019-08" db="EMBL/GenBank/DDBJ databases">
        <title>Parahaliea maris sp. nov., isolated from the surface seawater.</title>
        <authorList>
            <person name="Liu Y."/>
        </authorList>
    </citation>
    <scope>NUCLEOTIDE SEQUENCE [LARGE SCALE GENOMIC DNA]</scope>
    <source>
        <strain evidence="7 8">HSLHS9</strain>
    </source>
</reference>
<feature type="transmembrane region" description="Helical" evidence="6">
    <location>
        <begin position="252"/>
        <end position="269"/>
    </location>
</feature>
<comment type="similarity">
    <text evidence="2 6">Belongs to the 4-toluene sulfonate uptake permease (TSUP) (TC 2.A.102) family.</text>
</comment>
<feature type="transmembrane region" description="Helical" evidence="6">
    <location>
        <begin position="153"/>
        <end position="177"/>
    </location>
</feature>
<dbReference type="Proteomes" id="UP000321039">
    <property type="component" value="Unassembled WGS sequence"/>
</dbReference>
<proteinExistence type="inferred from homology"/>
<evidence type="ECO:0000256" key="4">
    <source>
        <dbReference type="ARBA" id="ARBA00022989"/>
    </source>
</evidence>
<evidence type="ECO:0000256" key="6">
    <source>
        <dbReference type="RuleBase" id="RU363041"/>
    </source>
</evidence>
<feature type="transmembrane region" description="Helical" evidence="6">
    <location>
        <begin position="113"/>
        <end position="133"/>
    </location>
</feature>
<evidence type="ECO:0000256" key="5">
    <source>
        <dbReference type="ARBA" id="ARBA00023136"/>
    </source>
</evidence>
<dbReference type="PANTHER" id="PTHR43483">
    <property type="entry name" value="MEMBRANE TRANSPORTER PROTEIN HI_0806-RELATED"/>
    <property type="match status" value="1"/>
</dbReference>
<dbReference type="PANTHER" id="PTHR43483:SF3">
    <property type="entry name" value="MEMBRANE TRANSPORTER PROTEIN HI_0806-RELATED"/>
    <property type="match status" value="1"/>
</dbReference>
<dbReference type="GO" id="GO:0005886">
    <property type="term" value="C:plasma membrane"/>
    <property type="evidence" value="ECO:0007669"/>
    <property type="project" value="UniProtKB-SubCell"/>
</dbReference>
<feature type="transmembrane region" description="Helical" evidence="6">
    <location>
        <begin position="220"/>
        <end position="240"/>
    </location>
</feature>
<dbReference type="Pfam" id="PF01925">
    <property type="entry name" value="TauE"/>
    <property type="match status" value="1"/>
</dbReference>
<gene>
    <name evidence="7" type="ORF">FV139_05035</name>
</gene>
<feature type="transmembrane region" description="Helical" evidence="6">
    <location>
        <begin position="189"/>
        <end position="208"/>
    </location>
</feature>
<evidence type="ECO:0000313" key="8">
    <source>
        <dbReference type="Proteomes" id="UP000321039"/>
    </source>
</evidence>
<feature type="transmembrane region" description="Helical" evidence="6">
    <location>
        <begin position="52"/>
        <end position="71"/>
    </location>
</feature>
<dbReference type="RefSeq" id="WP_148067175.1">
    <property type="nucleotide sequence ID" value="NZ_VRZA01000002.1"/>
</dbReference>
<keyword evidence="8" id="KW-1185">Reference proteome</keyword>
<keyword evidence="4 6" id="KW-1133">Transmembrane helix</keyword>
<keyword evidence="6" id="KW-1003">Cell membrane</keyword>
<evidence type="ECO:0000256" key="1">
    <source>
        <dbReference type="ARBA" id="ARBA00004141"/>
    </source>
</evidence>
<protein>
    <recommendedName>
        <fullName evidence="6">Probable membrane transporter protein</fullName>
    </recommendedName>
</protein>
<comment type="caution">
    <text evidence="7">The sequence shown here is derived from an EMBL/GenBank/DDBJ whole genome shotgun (WGS) entry which is preliminary data.</text>
</comment>
<sequence length="273" mass="28120">MQNWMELLPLALAMLGTGIFAGVLAGLLGVGGGIVIVPVLDTTLGVMGVDPAIRMHIAVATSLATIILTSISSTRAHHARGAVDFGLARDWGVFILLGSVAGTVLASRVDSSVLSMVFAVVAILVALKMVLPTDNLRLTDHVPGGLAGKLPPVAIGGLSCMMGIGGGSLTVPALTLMSVPVHRAVGTSALFGLLIAVPGTITYIATGWGDLRLPVGNLGFVSLLGLVFIAPMTVLTAPLGAKIAHRLNQRQLSLVFGSFLLLVSIRMLYRTFS</sequence>
<name>A0A5C9A5G4_9GAMM</name>
<organism evidence="7 8">
    <name type="scientific">Parahaliea maris</name>
    <dbReference type="NCBI Taxonomy" id="2716870"/>
    <lineage>
        <taxon>Bacteria</taxon>
        <taxon>Pseudomonadati</taxon>
        <taxon>Pseudomonadota</taxon>
        <taxon>Gammaproteobacteria</taxon>
        <taxon>Cellvibrionales</taxon>
        <taxon>Halieaceae</taxon>
        <taxon>Parahaliea</taxon>
    </lineage>
</organism>
<feature type="transmembrane region" description="Helical" evidence="6">
    <location>
        <begin position="12"/>
        <end position="40"/>
    </location>
</feature>